<dbReference type="PANTHER" id="PTHR31232">
    <property type="match status" value="1"/>
</dbReference>
<evidence type="ECO:0000256" key="4">
    <source>
        <dbReference type="ARBA" id="ARBA00022525"/>
    </source>
</evidence>
<evidence type="ECO:0000256" key="2">
    <source>
        <dbReference type="ARBA" id="ARBA00005581"/>
    </source>
</evidence>
<evidence type="ECO:0000313" key="9">
    <source>
        <dbReference type="Proteomes" id="UP001318860"/>
    </source>
</evidence>
<evidence type="ECO:0000256" key="1">
    <source>
        <dbReference type="ARBA" id="ARBA00004613"/>
    </source>
</evidence>
<feature type="signal peptide" evidence="6">
    <location>
        <begin position="1"/>
        <end position="22"/>
    </location>
</feature>
<evidence type="ECO:0000313" key="8">
    <source>
        <dbReference type="EMBL" id="KAK6144731.1"/>
    </source>
</evidence>
<evidence type="ECO:0000256" key="5">
    <source>
        <dbReference type="ARBA" id="ARBA00022729"/>
    </source>
</evidence>
<dbReference type="InterPro" id="IPR010264">
    <property type="entry name" value="Self-incomp_S1"/>
</dbReference>
<evidence type="ECO:0000256" key="6">
    <source>
        <dbReference type="RuleBase" id="RU367044"/>
    </source>
</evidence>
<keyword evidence="4 6" id="KW-0964">Secreted</keyword>
<feature type="region of interest" description="Disordered" evidence="7">
    <location>
        <begin position="115"/>
        <end position="150"/>
    </location>
</feature>
<comment type="subcellular location">
    <subcellularLocation>
        <location evidence="1 6">Secreted</location>
    </subcellularLocation>
</comment>
<keyword evidence="5 6" id="KW-0732">Signal</keyword>
<gene>
    <name evidence="8" type="ORF">DH2020_021551</name>
</gene>
<dbReference type="PANTHER" id="PTHR31232:SF155">
    <property type="entry name" value="PLANT SELF-INCOMPATIBILITY PROTEIN S1 FAMILY"/>
    <property type="match status" value="1"/>
</dbReference>
<comment type="caution">
    <text evidence="8">The sequence shown here is derived from an EMBL/GenBank/DDBJ whole genome shotgun (WGS) entry which is preliminary data.</text>
</comment>
<evidence type="ECO:0000256" key="3">
    <source>
        <dbReference type="ARBA" id="ARBA00022471"/>
    </source>
</evidence>
<proteinExistence type="inferred from homology"/>
<accession>A0ABR0WD78</accession>
<comment type="similarity">
    <text evidence="2 6">Belongs to the plant self-incompatibility (S1) protein family.</text>
</comment>
<dbReference type="Pfam" id="PF05938">
    <property type="entry name" value="Self-incomp_S1"/>
    <property type="match status" value="1"/>
</dbReference>
<dbReference type="Proteomes" id="UP001318860">
    <property type="component" value="Unassembled WGS sequence"/>
</dbReference>
<name>A0ABR0WD78_REHGL</name>
<feature type="chain" id="PRO_5044968877" description="S-protein homolog" evidence="6">
    <location>
        <begin position="23"/>
        <end position="150"/>
    </location>
</feature>
<evidence type="ECO:0000256" key="7">
    <source>
        <dbReference type="SAM" id="MobiDB-lite"/>
    </source>
</evidence>
<reference evidence="8 9" key="1">
    <citation type="journal article" date="2021" name="Comput. Struct. Biotechnol. J.">
        <title>De novo genome assembly of the potent medicinal plant Rehmannia glutinosa using nanopore technology.</title>
        <authorList>
            <person name="Ma L."/>
            <person name="Dong C."/>
            <person name="Song C."/>
            <person name="Wang X."/>
            <person name="Zheng X."/>
            <person name="Niu Y."/>
            <person name="Chen S."/>
            <person name="Feng W."/>
        </authorList>
    </citation>
    <scope>NUCLEOTIDE SEQUENCE [LARGE SCALE GENOMIC DNA]</scope>
    <source>
        <strain evidence="8">DH-2019</strain>
    </source>
</reference>
<sequence length="150" mass="16465">MAYTKSRATLVFLLMIPNFMHACFLTPKVVVHVANNLPPNSAPLLLHCSSKDDDLGIHTLAINQEFNWSFCENITKSTLFQCTLRAGQSEKSFDAYEAGKREKCNHNQCHWVAKDDASSSPKDLDDDGALHQERAADAGQLAGACPDATV</sequence>
<organism evidence="8 9">
    <name type="scientific">Rehmannia glutinosa</name>
    <name type="common">Chinese foxglove</name>
    <dbReference type="NCBI Taxonomy" id="99300"/>
    <lineage>
        <taxon>Eukaryota</taxon>
        <taxon>Viridiplantae</taxon>
        <taxon>Streptophyta</taxon>
        <taxon>Embryophyta</taxon>
        <taxon>Tracheophyta</taxon>
        <taxon>Spermatophyta</taxon>
        <taxon>Magnoliopsida</taxon>
        <taxon>eudicotyledons</taxon>
        <taxon>Gunneridae</taxon>
        <taxon>Pentapetalae</taxon>
        <taxon>asterids</taxon>
        <taxon>lamiids</taxon>
        <taxon>Lamiales</taxon>
        <taxon>Orobanchaceae</taxon>
        <taxon>Rehmannieae</taxon>
        <taxon>Rehmannia</taxon>
    </lineage>
</organism>
<keyword evidence="3 6" id="KW-0713">Self-incompatibility</keyword>
<protein>
    <recommendedName>
        <fullName evidence="6">S-protein homolog</fullName>
    </recommendedName>
</protein>
<dbReference type="EMBL" id="JABTTQ020000012">
    <property type="protein sequence ID" value="KAK6144731.1"/>
    <property type="molecule type" value="Genomic_DNA"/>
</dbReference>
<keyword evidence="9" id="KW-1185">Reference proteome</keyword>